<evidence type="ECO:0000313" key="3">
    <source>
        <dbReference type="EMBL" id="PZG15174.1"/>
    </source>
</evidence>
<feature type="transmembrane region" description="Helical" evidence="2">
    <location>
        <begin position="71"/>
        <end position="90"/>
    </location>
</feature>
<dbReference type="RefSeq" id="WP_111181385.1">
    <property type="nucleotide sequence ID" value="NZ_POUD01000111.1"/>
</dbReference>
<name>A0A2W2FIW2_9ACTN</name>
<keyword evidence="2" id="KW-0472">Membrane</keyword>
<organism evidence="3 4">
    <name type="scientific">Nonomuraea aridisoli</name>
    <dbReference type="NCBI Taxonomy" id="2070368"/>
    <lineage>
        <taxon>Bacteria</taxon>
        <taxon>Bacillati</taxon>
        <taxon>Actinomycetota</taxon>
        <taxon>Actinomycetes</taxon>
        <taxon>Streptosporangiales</taxon>
        <taxon>Streptosporangiaceae</taxon>
        <taxon>Nonomuraea</taxon>
    </lineage>
</organism>
<dbReference type="Proteomes" id="UP000249304">
    <property type="component" value="Unassembled WGS sequence"/>
</dbReference>
<keyword evidence="4" id="KW-1185">Reference proteome</keyword>
<evidence type="ECO:0000256" key="1">
    <source>
        <dbReference type="SAM" id="MobiDB-lite"/>
    </source>
</evidence>
<accession>A0A2W2FIW2</accession>
<comment type="caution">
    <text evidence="3">The sequence shown here is derived from an EMBL/GenBank/DDBJ whole genome shotgun (WGS) entry which is preliminary data.</text>
</comment>
<protein>
    <submittedName>
        <fullName evidence="3">Uncharacterized protein</fullName>
    </submittedName>
</protein>
<feature type="transmembrane region" description="Helical" evidence="2">
    <location>
        <begin position="33"/>
        <end position="51"/>
    </location>
</feature>
<proteinExistence type="predicted"/>
<feature type="transmembrane region" description="Helical" evidence="2">
    <location>
        <begin position="135"/>
        <end position="158"/>
    </location>
</feature>
<feature type="transmembrane region" description="Helical" evidence="2">
    <location>
        <begin position="102"/>
        <end position="123"/>
    </location>
</feature>
<gene>
    <name evidence="3" type="ORF">C1J01_24825</name>
</gene>
<evidence type="ECO:0000313" key="4">
    <source>
        <dbReference type="Proteomes" id="UP000249304"/>
    </source>
</evidence>
<dbReference type="EMBL" id="POUD01000111">
    <property type="protein sequence ID" value="PZG15174.1"/>
    <property type="molecule type" value="Genomic_DNA"/>
</dbReference>
<reference evidence="3 4" key="1">
    <citation type="submission" date="2018-01" db="EMBL/GenBank/DDBJ databases">
        <title>Draft genome sequence of Nonomuraea sp. KC333.</title>
        <authorList>
            <person name="Sahin N."/>
            <person name="Saygin H."/>
            <person name="Ay H."/>
        </authorList>
    </citation>
    <scope>NUCLEOTIDE SEQUENCE [LARGE SCALE GENOMIC DNA]</scope>
    <source>
        <strain evidence="3 4">KC333</strain>
    </source>
</reference>
<dbReference type="AlphaFoldDB" id="A0A2W2FIW2"/>
<evidence type="ECO:0000256" key="2">
    <source>
        <dbReference type="SAM" id="Phobius"/>
    </source>
</evidence>
<sequence length="164" mass="17613">MPDVETSTEVPMSNPPNTEDGHDGAFPSTTGEFLTLYALLVLVWTTGSWVYKASDWSDQGFSDASPGQIVGSLAGGAVSYFAMIVIPVVVWRAGRMLPRRHYLSVSLGLLILGVACLGFGTLVENGGPVTTWPERLLIALIVQPTLSGVLGLGHYALLIRRERK</sequence>
<feature type="compositionally biased region" description="Polar residues" evidence="1">
    <location>
        <begin position="1"/>
        <end position="17"/>
    </location>
</feature>
<keyword evidence="2" id="KW-1133">Transmembrane helix</keyword>
<dbReference type="OrthoDB" id="9865419at2"/>
<keyword evidence="2" id="KW-0812">Transmembrane</keyword>
<feature type="region of interest" description="Disordered" evidence="1">
    <location>
        <begin position="1"/>
        <end position="25"/>
    </location>
</feature>